<dbReference type="Gene3D" id="1.10.1220.10">
    <property type="entry name" value="Met repressor-like"/>
    <property type="match status" value="1"/>
</dbReference>
<organism evidence="2 3">
    <name type="scientific">Candidatus Tagabacteria bacterium CG09_land_8_20_14_0_10_41_14</name>
    <dbReference type="NCBI Taxonomy" id="1975021"/>
    <lineage>
        <taxon>Bacteria</taxon>
        <taxon>Candidatus Tagaibacteriota</taxon>
    </lineage>
</organism>
<name>A0A2H0WKP8_9BACT</name>
<feature type="region of interest" description="Disordered" evidence="1">
    <location>
        <begin position="68"/>
        <end position="96"/>
    </location>
</feature>
<dbReference type="InterPro" id="IPR013321">
    <property type="entry name" value="Arc_rbn_hlx_hlx"/>
</dbReference>
<dbReference type="Pfam" id="PF04221">
    <property type="entry name" value="RelB"/>
    <property type="match status" value="1"/>
</dbReference>
<dbReference type="NCBIfam" id="TIGR02384">
    <property type="entry name" value="RelB_DinJ"/>
    <property type="match status" value="1"/>
</dbReference>
<protein>
    <recommendedName>
        <fullName evidence="4">Type II toxin-antitoxin system antitoxin, RelB/DinJ family</fullName>
    </recommendedName>
</protein>
<dbReference type="GO" id="GO:0006355">
    <property type="term" value="P:regulation of DNA-templated transcription"/>
    <property type="evidence" value="ECO:0007669"/>
    <property type="project" value="InterPro"/>
</dbReference>
<dbReference type="AlphaFoldDB" id="A0A2H0WKP8"/>
<dbReference type="Proteomes" id="UP000230353">
    <property type="component" value="Unassembled WGS sequence"/>
</dbReference>
<sequence>MKTLINIKTDKSVKENAQKVAKDLGLPLSSVVNAFLKEFVRSRSITFSAMPKMTPYLERILGKTEKDIKEGKNMTGPFNSAREANRYLSTHSKLYS</sequence>
<evidence type="ECO:0000313" key="2">
    <source>
        <dbReference type="EMBL" id="PIS13226.1"/>
    </source>
</evidence>
<dbReference type="EMBL" id="PEZL01000043">
    <property type="protein sequence ID" value="PIS13226.1"/>
    <property type="molecule type" value="Genomic_DNA"/>
</dbReference>
<evidence type="ECO:0000313" key="3">
    <source>
        <dbReference type="Proteomes" id="UP000230353"/>
    </source>
</evidence>
<gene>
    <name evidence="2" type="ORF">COT67_02950</name>
</gene>
<evidence type="ECO:0000256" key="1">
    <source>
        <dbReference type="SAM" id="MobiDB-lite"/>
    </source>
</evidence>
<comment type="caution">
    <text evidence="2">The sequence shown here is derived from an EMBL/GenBank/DDBJ whole genome shotgun (WGS) entry which is preliminary data.</text>
</comment>
<proteinExistence type="predicted"/>
<accession>A0A2H0WKP8</accession>
<feature type="compositionally biased region" description="Polar residues" evidence="1">
    <location>
        <begin position="87"/>
        <end position="96"/>
    </location>
</feature>
<reference evidence="3" key="1">
    <citation type="submission" date="2017-09" db="EMBL/GenBank/DDBJ databases">
        <title>Depth-based differentiation of microbial function through sediment-hosted aquifers and enrichment of novel symbionts in the deep terrestrial subsurface.</title>
        <authorList>
            <person name="Probst A.J."/>
            <person name="Ladd B."/>
            <person name="Jarett J.K."/>
            <person name="Geller-Mcgrath D.E."/>
            <person name="Sieber C.M.K."/>
            <person name="Emerson J.B."/>
            <person name="Anantharaman K."/>
            <person name="Thomas B.C."/>
            <person name="Malmstrom R."/>
            <person name="Stieglmeier M."/>
            <person name="Klingl A."/>
            <person name="Woyke T."/>
            <person name="Ryan C.M."/>
            <person name="Banfield J.F."/>
        </authorList>
    </citation>
    <scope>NUCLEOTIDE SEQUENCE [LARGE SCALE GENOMIC DNA]</scope>
</reference>
<dbReference type="InterPro" id="IPR007337">
    <property type="entry name" value="RelB/DinJ"/>
</dbReference>
<evidence type="ECO:0008006" key="4">
    <source>
        <dbReference type="Google" id="ProtNLM"/>
    </source>
</evidence>